<evidence type="ECO:0000313" key="2">
    <source>
        <dbReference type="Proteomes" id="UP000093053"/>
    </source>
</evidence>
<accession>A0A1B2HM46</accession>
<dbReference type="Proteomes" id="UP000093053">
    <property type="component" value="Chromosome"/>
</dbReference>
<dbReference type="AlphaFoldDB" id="A0A1B2HM46"/>
<dbReference type="STRING" id="1586287.BBK82_24825"/>
<dbReference type="RefSeq" id="WP_065917152.1">
    <property type="nucleotide sequence ID" value="NZ_CP016793.1"/>
</dbReference>
<proteinExistence type="predicted"/>
<protein>
    <submittedName>
        <fullName evidence="1">Uncharacterized protein</fullName>
    </submittedName>
</protein>
<dbReference type="EMBL" id="CP016793">
    <property type="protein sequence ID" value="ANZ38807.1"/>
    <property type="molecule type" value="Genomic_DNA"/>
</dbReference>
<name>A0A1B2HM46_9PSEU</name>
<gene>
    <name evidence="1" type="ORF">BBK82_24825</name>
</gene>
<keyword evidence="2" id="KW-1185">Reference proteome</keyword>
<dbReference type="KEGG" id="led:BBK82_24825"/>
<sequence length="103" mass="10650">MAAQLGALEQGAIRLALAAYTVAQTDATRDVLLSADALVRRDLPAARGRPTRFAKVDGGRFFVRTADGAEGAAVPPVRPAPSCGTCGPAGRSRTWRCPAARCG</sequence>
<evidence type="ECO:0000313" key="1">
    <source>
        <dbReference type="EMBL" id="ANZ38807.1"/>
    </source>
</evidence>
<organism evidence="1 2">
    <name type="scientific">Lentzea guizhouensis</name>
    <dbReference type="NCBI Taxonomy" id="1586287"/>
    <lineage>
        <taxon>Bacteria</taxon>
        <taxon>Bacillati</taxon>
        <taxon>Actinomycetota</taxon>
        <taxon>Actinomycetes</taxon>
        <taxon>Pseudonocardiales</taxon>
        <taxon>Pseudonocardiaceae</taxon>
        <taxon>Lentzea</taxon>
    </lineage>
</organism>
<reference evidence="1 2" key="1">
    <citation type="submission" date="2016-07" db="EMBL/GenBank/DDBJ databases">
        <title>Complete genome sequence of the Lentzea guizhouensis DHS C013.</title>
        <authorList>
            <person name="Cao C."/>
        </authorList>
    </citation>
    <scope>NUCLEOTIDE SEQUENCE [LARGE SCALE GENOMIC DNA]</scope>
    <source>
        <strain evidence="1 2">DHS C013</strain>
    </source>
</reference>